<keyword evidence="5 7" id="KW-0408">Iron</keyword>
<feature type="binding site" description="covalent" evidence="6">
    <location>
        <position position="61"/>
    </location>
    <ligand>
        <name>heme c</name>
        <dbReference type="ChEBI" id="CHEBI:61717"/>
    </ligand>
</feature>
<evidence type="ECO:0000313" key="12">
    <source>
        <dbReference type="Proteomes" id="UP000677265"/>
    </source>
</evidence>
<proteinExistence type="predicted"/>
<evidence type="ECO:0000313" key="10">
    <source>
        <dbReference type="EMBL" id="MBS4180042.1"/>
    </source>
</evidence>
<dbReference type="Proteomes" id="UP000677265">
    <property type="component" value="Unassembled WGS sequence"/>
</dbReference>
<keyword evidence="12" id="KW-1185">Reference proteome</keyword>
<dbReference type="GO" id="GO:0016020">
    <property type="term" value="C:membrane"/>
    <property type="evidence" value="ECO:0007669"/>
    <property type="project" value="InterPro"/>
</dbReference>
<dbReference type="EMBL" id="JAGYPE010000001">
    <property type="protein sequence ID" value="MBS4180042.1"/>
    <property type="molecule type" value="Genomic_DNA"/>
</dbReference>
<dbReference type="AlphaFoldDB" id="A0A942STW5"/>
<dbReference type="GO" id="GO:0009055">
    <property type="term" value="F:electron transfer activity"/>
    <property type="evidence" value="ECO:0007669"/>
    <property type="project" value="InterPro"/>
</dbReference>
<sequence>MKNTVLIALAILVIGIGGFFVLSNVQDQKEEAQETPAKNEAQEGKGTVSKVDGESIYKNTCAGCHGDQYQGGVGPSLKGVGSRLSDKEIEDIIQHGRGGMPSGLVSKEDAPAMAAWLKTLK</sequence>
<feature type="binding site" description="axial binding residue" evidence="7">
    <location>
        <position position="100"/>
    </location>
    <ligand>
        <name>heme c</name>
        <dbReference type="ChEBI" id="CHEBI:61717"/>
    </ligand>
    <ligandPart>
        <name>Fe</name>
        <dbReference type="ChEBI" id="CHEBI:18248"/>
    </ligandPart>
</feature>
<feature type="region of interest" description="Disordered" evidence="8">
    <location>
        <begin position="29"/>
        <end position="49"/>
    </location>
</feature>
<evidence type="ECO:0000313" key="11">
    <source>
        <dbReference type="EMBL" id="MCH6265430.1"/>
    </source>
</evidence>
<dbReference type="Gene3D" id="1.10.760.10">
    <property type="entry name" value="Cytochrome c-like domain"/>
    <property type="match status" value="1"/>
</dbReference>
<dbReference type="PANTHER" id="PTHR37823:SF2">
    <property type="entry name" value="CYTOCHROME C-550"/>
    <property type="match status" value="1"/>
</dbReference>
<dbReference type="PIRSF" id="PIRSF000025">
    <property type="entry name" value="Cytc_Bsub_c550"/>
    <property type="match status" value="1"/>
</dbReference>
<gene>
    <name evidence="11" type="ORF">KHB02_007790</name>
    <name evidence="10" type="ORF">KHB02_01435</name>
</gene>
<comment type="caution">
    <text evidence="10">The sequence shown here is derived from an EMBL/GenBank/DDBJ whole genome shotgun (WGS) entry which is preliminary data.</text>
</comment>
<dbReference type="Pfam" id="PF13442">
    <property type="entry name" value="Cytochrome_CBB3"/>
    <property type="match status" value="1"/>
</dbReference>
<evidence type="ECO:0000256" key="6">
    <source>
        <dbReference type="PIRSR" id="PIRSR000025-1"/>
    </source>
</evidence>
<evidence type="ECO:0000256" key="2">
    <source>
        <dbReference type="ARBA" id="ARBA00022617"/>
    </source>
</evidence>
<dbReference type="GO" id="GO:0005506">
    <property type="term" value="F:iron ion binding"/>
    <property type="evidence" value="ECO:0007669"/>
    <property type="project" value="InterPro"/>
</dbReference>
<keyword evidence="3 7" id="KW-0479">Metal-binding</keyword>
<evidence type="ECO:0000256" key="3">
    <source>
        <dbReference type="ARBA" id="ARBA00022723"/>
    </source>
</evidence>
<feature type="binding site" description="covalent" evidence="6">
    <location>
        <position position="64"/>
    </location>
    <ligand>
        <name>heme c</name>
        <dbReference type="ChEBI" id="CHEBI:61717"/>
    </ligand>
</feature>
<dbReference type="InterPro" id="IPR012218">
    <property type="entry name" value="Cyt_c_BACSU-c550-type"/>
</dbReference>
<keyword evidence="2 6" id="KW-0349">Heme</keyword>
<dbReference type="EMBL" id="JAGYPE020000010">
    <property type="protein sequence ID" value="MCH6265430.1"/>
    <property type="molecule type" value="Genomic_DNA"/>
</dbReference>
<comment type="PTM">
    <text evidence="6">Binds 1 heme c group covalently per subunit.</text>
</comment>
<dbReference type="GO" id="GO:0020037">
    <property type="term" value="F:heme binding"/>
    <property type="evidence" value="ECO:0007669"/>
    <property type="project" value="InterPro"/>
</dbReference>
<dbReference type="PROSITE" id="PS51007">
    <property type="entry name" value="CYTC"/>
    <property type="match status" value="1"/>
</dbReference>
<name>A0A942STW5_9BACI</name>
<evidence type="ECO:0000256" key="5">
    <source>
        <dbReference type="ARBA" id="ARBA00023004"/>
    </source>
</evidence>
<evidence type="ECO:0000256" key="1">
    <source>
        <dbReference type="ARBA" id="ARBA00022448"/>
    </source>
</evidence>
<dbReference type="InterPro" id="IPR009056">
    <property type="entry name" value="Cyt_c-like_dom"/>
</dbReference>
<evidence type="ECO:0000256" key="8">
    <source>
        <dbReference type="SAM" id="MobiDB-lite"/>
    </source>
</evidence>
<evidence type="ECO:0000259" key="9">
    <source>
        <dbReference type="PROSITE" id="PS51007"/>
    </source>
</evidence>
<reference evidence="10" key="1">
    <citation type="submission" date="2021-05" db="EMBL/GenBank/DDBJ databases">
        <title>Novel Bacillus species.</title>
        <authorList>
            <person name="Liu G."/>
        </authorList>
    </citation>
    <scope>NUCLEOTIDE SEQUENCE</scope>
    <source>
        <strain evidence="10 12">FJAT-50051</strain>
    </source>
</reference>
<feature type="domain" description="Cytochrome c" evidence="9">
    <location>
        <begin position="48"/>
        <end position="121"/>
    </location>
</feature>
<evidence type="ECO:0000256" key="7">
    <source>
        <dbReference type="PIRSR" id="PIRSR000025-2"/>
    </source>
</evidence>
<dbReference type="InterPro" id="IPR051811">
    <property type="entry name" value="Cytochrome_c550/c551-like"/>
</dbReference>
<keyword evidence="4" id="KW-0249">Electron transport</keyword>
<feature type="binding site" description="axial binding residue" evidence="7">
    <location>
        <position position="65"/>
    </location>
    <ligand>
        <name>heme c</name>
        <dbReference type="ChEBI" id="CHEBI:61717"/>
    </ligand>
    <ligandPart>
        <name>Fe</name>
        <dbReference type="ChEBI" id="CHEBI:18248"/>
    </ligandPart>
</feature>
<dbReference type="RefSeq" id="WP_213140071.1">
    <property type="nucleotide sequence ID" value="NZ_JAGYPE020000010.1"/>
</dbReference>
<protein>
    <submittedName>
        <fullName evidence="10">C-type cytochrome</fullName>
    </submittedName>
    <submittedName>
        <fullName evidence="11">Cytochrome c</fullName>
    </submittedName>
</protein>
<evidence type="ECO:0000256" key="4">
    <source>
        <dbReference type="ARBA" id="ARBA00022982"/>
    </source>
</evidence>
<keyword evidence="1" id="KW-0813">Transport</keyword>
<dbReference type="SUPFAM" id="SSF46626">
    <property type="entry name" value="Cytochrome c"/>
    <property type="match status" value="1"/>
</dbReference>
<accession>A0A942STW5</accession>
<dbReference type="InterPro" id="IPR036909">
    <property type="entry name" value="Cyt_c-like_dom_sf"/>
</dbReference>
<dbReference type="PANTHER" id="PTHR37823">
    <property type="entry name" value="CYTOCHROME C-553-LIKE"/>
    <property type="match status" value="1"/>
</dbReference>
<organism evidence="10">
    <name type="scientific">Neobacillus citreus</name>
    <dbReference type="NCBI Taxonomy" id="2833578"/>
    <lineage>
        <taxon>Bacteria</taxon>
        <taxon>Bacillati</taxon>
        <taxon>Bacillota</taxon>
        <taxon>Bacilli</taxon>
        <taxon>Bacillales</taxon>
        <taxon>Bacillaceae</taxon>
        <taxon>Neobacillus</taxon>
    </lineage>
</organism>